<organism evidence="1 2">
    <name type="scientific">Wenzhouxiangella sediminis</name>
    <dbReference type="NCBI Taxonomy" id="1792836"/>
    <lineage>
        <taxon>Bacteria</taxon>
        <taxon>Pseudomonadati</taxon>
        <taxon>Pseudomonadota</taxon>
        <taxon>Gammaproteobacteria</taxon>
        <taxon>Chromatiales</taxon>
        <taxon>Wenzhouxiangellaceae</taxon>
        <taxon>Wenzhouxiangella</taxon>
    </lineage>
</organism>
<name>A0A3E1K645_9GAMM</name>
<gene>
    <name evidence="1" type="ORF">DZC52_13340</name>
</gene>
<dbReference type="NCBIfam" id="NF041551">
    <property type="entry name" value="YlcI_YnfO_N"/>
    <property type="match status" value="1"/>
</dbReference>
<sequence length="88" mass="9934">MKSATIPPLRVTPELRQDVESVLREGESLSGFLEESLRRQIEHRKFQQSFLERGLASRDSARASGEYASKDEVMDSLHSMLEAAQGKK</sequence>
<dbReference type="Proteomes" id="UP000260351">
    <property type="component" value="Unassembled WGS sequence"/>
</dbReference>
<dbReference type="EMBL" id="QUZK01000047">
    <property type="protein sequence ID" value="RFF29420.1"/>
    <property type="molecule type" value="Genomic_DNA"/>
</dbReference>
<comment type="caution">
    <text evidence="1">The sequence shown here is derived from an EMBL/GenBank/DDBJ whole genome shotgun (WGS) entry which is preliminary data.</text>
</comment>
<evidence type="ECO:0000313" key="1">
    <source>
        <dbReference type="EMBL" id="RFF29420.1"/>
    </source>
</evidence>
<reference evidence="1 2" key="1">
    <citation type="submission" date="2018-08" db="EMBL/GenBank/DDBJ databases">
        <title>Wenzhouxiangella salilacus sp. nov., a novel bacterium isolated from a saline lake in Xinjiang Province, China.</title>
        <authorList>
            <person name="Han S."/>
        </authorList>
    </citation>
    <scope>NUCLEOTIDE SEQUENCE [LARGE SCALE GENOMIC DNA]</scope>
    <source>
        <strain evidence="1 2">XDB06</strain>
    </source>
</reference>
<protein>
    <submittedName>
        <fullName evidence="1">Prevent-host-death protein</fullName>
    </submittedName>
</protein>
<evidence type="ECO:0000313" key="2">
    <source>
        <dbReference type="Proteomes" id="UP000260351"/>
    </source>
</evidence>
<accession>A0A3E1K645</accession>
<dbReference type="OrthoDB" id="8400336at2"/>
<dbReference type="RefSeq" id="WP_116651643.1">
    <property type="nucleotide sequence ID" value="NZ_QUZK01000047.1"/>
</dbReference>
<proteinExistence type="predicted"/>
<dbReference type="AlphaFoldDB" id="A0A3E1K645"/>
<keyword evidence="2" id="KW-1185">Reference proteome</keyword>